<evidence type="ECO:0000313" key="2">
    <source>
        <dbReference type="EMBL" id="PIQ68445.1"/>
    </source>
</evidence>
<dbReference type="EMBL" id="PCVG01000052">
    <property type="protein sequence ID" value="PIQ68445.1"/>
    <property type="molecule type" value="Genomic_DNA"/>
</dbReference>
<name>A0A2H0KB43_9BACT</name>
<dbReference type="Pfam" id="PF03358">
    <property type="entry name" value="FMN_red"/>
    <property type="match status" value="1"/>
</dbReference>
<reference evidence="2 3" key="1">
    <citation type="submission" date="2017-09" db="EMBL/GenBank/DDBJ databases">
        <title>Depth-based differentiation of microbial function through sediment-hosted aquifers and enrichment of novel symbionts in the deep terrestrial subsurface.</title>
        <authorList>
            <person name="Probst A.J."/>
            <person name="Ladd B."/>
            <person name="Jarett J.K."/>
            <person name="Geller-Mcgrath D.E."/>
            <person name="Sieber C.M."/>
            <person name="Emerson J.B."/>
            <person name="Anantharaman K."/>
            <person name="Thomas B.C."/>
            <person name="Malmstrom R."/>
            <person name="Stieglmeier M."/>
            <person name="Klingl A."/>
            <person name="Woyke T."/>
            <person name="Ryan C.M."/>
            <person name="Banfield J.F."/>
        </authorList>
    </citation>
    <scope>NUCLEOTIDE SEQUENCE [LARGE SCALE GENOMIC DNA]</scope>
    <source>
        <strain evidence="2">CG11_big_fil_rev_8_21_14_0_20_46_11</strain>
    </source>
</reference>
<dbReference type="InterPro" id="IPR050104">
    <property type="entry name" value="FMN-dep_NADH:Q_OxRdtase_AzoR1"/>
</dbReference>
<evidence type="ECO:0000259" key="1">
    <source>
        <dbReference type="Pfam" id="PF03358"/>
    </source>
</evidence>
<sequence>MSSHEVEAERPDHLYLRVVALSCSPSHGWNSDTMLDHFIMGIEEVPEVYVDKVYLSDVPMKPYSFDLKGGPAPDEKEFSELCENIQRANGLVIATPTYNFSVPAGLKNFIDRIRFFALDFKRQNRMGQPVGRLGYLRTFYLVSGGTPTWAEKLLFFAFPPFWLRSVFLYYGAHCLGALYTGNVKACKDERLLMKCRKRGRRYAKYLHARKTNGILERIFWRPPQQDYHE</sequence>
<organism evidence="2 3">
    <name type="scientific">Candidatus Taylorbacteria bacterium CG11_big_fil_rev_8_21_14_0_20_46_11</name>
    <dbReference type="NCBI Taxonomy" id="1975025"/>
    <lineage>
        <taxon>Bacteria</taxon>
        <taxon>Candidatus Tayloriibacteriota</taxon>
    </lineage>
</organism>
<feature type="domain" description="NADPH-dependent FMN reductase-like" evidence="1">
    <location>
        <begin position="17"/>
        <end position="120"/>
    </location>
</feature>
<proteinExistence type="predicted"/>
<dbReference type="Gene3D" id="3.40.50.360">
    <property type="match status" value="1"/>
</dbReference>
<dbReference type="SUPFAM" id="SSF52218">
    <property type="entry name" value="Flavoproteins"/>
    <property type="match status" value="1"/>
</dbReference>
<dbReference type="Proteomes" id="UP000229342">
    <property type="component" value="Unassembled WGS sequence"/>
</dbReference>
<dbReference type="PANTHER" id="PTHR43741:SF4">
    <property type="entry name" value="FMN-DEPENDENT NADH:QUINONE OXIDOREDUCTASE"/>
    <property type="match status" value="1"/>
</dbReference>
<dbReference type="InterPro" id="IPR005025">
    <property type="entry name" value="FMN_Rdtase-like_dom"/>
</dbReference>
<dbReference type="InterPro" id="IPR029039">
    <property type="entry name" value="Flavoprotein-like_sf"/>
</dbReference>
<dbReference type="PANTHER" id="PTHR43741">
    <property type="entry name" value="FMN-DEPENDENT NADH-AZOREDUCTASE 1"/>
    <property type="match status" value="1"/>
</dbReference>
<dbReference type="AlphaFoldDB" id="A0A2H0KB43"/>
<accession>A0A2H0KB43</accession>
<comment type="caution">
    <text evidence="2">The sequence shown here is derived from an EMBL/GenBank/DDBJ whole genome shotgun (WGS) entry which is preliminary data.</text>
</comment>
<dbReference type="GO" id="GO:0016491">
    <property type="term" value="F:oxidoreductase activity"/>
    <property type="evidence" value="ECO:0007669"/>
    <property type="project" value="InterPro"/>
</dbReference>
<gene>
    <name evidence="2" type="ORF">COV91_04090</name>
</gene>
<evidence type="ECO:0000313" key="3">
    <source>
        <dbReference type="Proteomes" id="UP000229342"/>
    </source>
</evidence>
<protein>
    <recommendedName>
        <fullName evidence="1">NADPH-dependent FMN reductase-like domain-containing protein</fullName>
    </recommendedName>
</protein>